<protein>
    <submittedName>
        <fullName evidence="2">Mycoredoxin</fullName>
    </submittedName>
</protein>
<dbReference type="Pfam" id="PF00462">
    <property type="entry name" value="Glutaredoxin"/>
    <property type="match status" value="1"/>
</dbReference>
<dbReference type="Gene3D" id="3.40.30.10">
    <property type="entry name" value="Glutaredoxin"/>
    <property type="match status" value="1"/>
</dbReference>
<dbReference type="InterPro" id="IPR036249">
    <property type="entry name" value="Thioredoxin-like_sf"/>
</dbReference>
<keyword evidence="3" id="KW-1185">Reference proteome</keyword>
<dbReference type="PANTHER" id="PTHR34386">
    <property type="entry name" value="GLUTAREDOXIN"/>
    <property type="match status" value="1"/>
</dbReference>
<organism evidence="2 3">
    <name type="scientific">Isoptericola hypogeus</name>
    <dbReference type="NCBI Taxonomy" id="300179"/>
    <lineage>
        <taxon>Bacteria</taxon>
        <taxon>Bacillati</taxon>
        <taxon>Actinomycetota</taxon>
        <taxon>Actinomycetes</taxon>
        <taxon>Micrococcales</taxon>
        <taxon>Promicromonosporaceae</taxon>
        <taxon>Isoptericola</taxon>
    </lineage>
</organism>
<dbReference type="SUPFAM" id="SSF52833">
    <property type="entry name" value="Thioredoxin-like"/>
    <property type="match status" value="1"/>
</dbReference>
<reference evidence="3" key="1">
    <citation type="journal article" date="2019" name="Int. J. Syst. Evol. Microbiol.">
        <title>The Global Catalogue of Microorganisms (GCM) 10K type strain sequencing project: providing services to taxonomists for standard genome sequencing and annotation.</title>
        <authorList>
            <consortium name="The Broad Institute Genomics Platform"/>
            <consortium name="The Broad Institute Genome Sequencing Center for Infectious Disease"/>
            <person name="Wu L."/>
            <person name="Ma J."/>
        </authorList>
    </citation>
    <scope>NUCLEOTIDE SEQUENCE [LARGE SCALE GENOMIC DNA]</scope>
    <source>
        <strain evidence="3">JCM 15589</strain>
    </source>
</reference>
<dbReference type="PANTHER" id="PTHR34386:SF1">
    <property type="entry name" value="GLUTAREDOXIN-LIKE PROTEIN NRDH"/>
    <property type="match status" value="1"/>
</dbReference>
<comment type="caution">
    <text evidence="2">The sequence shown here is derived from an EMBL/GenBank/DDBJ whole genome shotgun (WGS) entry which is preliminary data.</text>
</comment>
<evidence type="ECO:0000313" key="3">
    <source>
        <dbReference type="Proteomes" id="UP001501138"/>
    </source>
</evidence>
<accession>A0ABN2JSV8</accession>
<dbReference type="PROSITE" id="PS51354">
    <property type="entry name" value="GLUTAREDOXIN_2"/>
    <property type="match status" value="1"/>
</dbReference>
<dbReference type="CDD" id="cd02976">
    <property type="entry name" value="NrdH"/>
    <property type="match status" value="1"/>
</dbReference>
<name>A0ABN2JSV8_9MICO</name>
<evidence type="ECO:0000313" key="2">
    <source>
        <dbReference type="EMBL" id="GAA1737965.1"/>
    </source>
</evidence>
<proteinExistence type="predicted"/>
<dbReference type="Proteomes" id="UP001501138">
    <property type="component" value="Unassembled WGS sequence"/>
</dbReference>
<feature type="domain" description="Glutaredoxin" evidence="1">
    <location>
        <begin position="20"/>
        <end position="77"/>
    </location>
</feature>
<sequence length="96" mass="10346">MLPAMTLELTDDLARPATLTMYGAQWCGDCRRAKRVLDARGTAYVNVDLAADPTRADHAEAISGRKNIPVVVFPDGDFLVEPTDAELTAKLDDAGL</sequence>
<evidence type="ECO:0000259" key="1">
    <source>
        <dbReference type="Pfam" id="PF00462"/>
    </source>
</evidence>
<dbReference type="EMBL" id="BAAAPM010000009">
    <property type="protein sequence ID" value="GAA1737965.1"/>
    <property type="molecule type" value="Genomic_DNA"/>
</dbReference>
<dbReference type="InterPro" id="IPR051548">
    <property type="entry name" value="Grx-like_ET"/>
</dbReference>
<gene>
    <name evidence="2" type="ORF">GCM10009809_36330</name>
</gene>
<dbReference type="InterPro" id="IPR002109">
    <property type="entry name" value="Glutaredoxin"/>
</dbReference>